<dbReference type="OrthoDB" id="4331766at2"/>
<protein>
    <submittedName>
        <fullName evidence="1">MoaD/ThiS family protein</fullName>
    </submittedName>
</protein>
<dbReference type="SUPFAM" id="SSF54285">
    <property type="entry name" value="MoaD/ThiS"/>
    <property type="match status" value="1"/>
</dbReference>
<dbReference type="InterPro" id="IPR016155">
    <property type="entry name" value="Mopterin_synth/thiamin_S_b"/>
</dbReference>
<reference evidence="1 2" key="1">
    <citation type="submission" date="2019-07" db="EMBL/GenBank/DDBJ databases">
        <title>complete genome sequencing of Ornithinimicrobium sp. H23M54.</title>
        <authorList>
            <person name="Bae J.-W."/>
            <person name="Lee S.-Y."/>
        </authorList>
    </citation>
    <scope>NUCLEOTIDE SEQUENCE [LARGE SCALE GENOMIC DNA]</scope>
    <source>
        <strain evidence="1 2">H23M54</strain>
    </source>
</reference>
<proteinExistence type="predicted"/>
<dbReference type="AlphaFoldDB" id="A0A516GB24"/>
<name>A0A516GB24_9MICO</name>
<organism evidence="1 2">
    <name type="scientific">Ornithinimicrobium ciconiae</name>
    <dbReference type="NCBI Taxonomy" id="2594265"/>
    <lineage>
        <taxon>Bacteria</taxon>
        <taxon>Bacillati</taxon>
        <taxon>Actinomycetota</taxon>
        <taxon>Actinomycetes</taxon>
        <taxon>Micrococcales</taxon>
        <taxon>Ornithinimicrobiaceae</taxon>
        <taxon>Ornithinimicrobium</taxon>
    </lineage>
</organism>
<dbReference type="InterPro" id="IPR003749">
    <property type="entry name" value="ThiS/MoaD-like"/>
</dbReference>
<evidence type="ECO:0000313" key="2">
    <source>
        <dbReference type="Proteomes" id="UP000315395"/>
    </source>
</evidence>
<sequence>MATVRYFAAAAEAAGTEQEQVIAADLGTLVTDLVERHGAVLADVLRRSSLLHEGRYVSDHSTTLSADAVVDVLPPFAGG</sequence>
<dbReference type="EMBL" id="CP041616">
    <property type="protein sequence ID" value="QDO88715.1"/>
    <property type="molecule type" value="Genomic_DNA"/>
</dbReference>
<dbReference type="KEGG" id="orz:FNH13_10560"/>
<evidence type="ECO:0000313" key="1">
    <source>
        <dbReference type="EMBL" id="QDO88715.1"/>
    </source>
</evidence>
<dbReference type="InterPro" id="IPR012675">
    <property type="entry name" value="Beta-grasp_dom_sf"/>
</dbReference>
<dbReference type="Proteomes" id="UP000315395">
    <property type="component" value="Chromosome"/>
</dbReference>
<dbReference type="Gene3D" id="3.10.20.30">
    <property type="match status" value="1"/>
</dbReference>
<gene>
    <name evidence="1" type="ORF">FNH13_10560</name>
</gene>
<accession>A0A516GB24</accession>
<keyword evidence="2" id="KW-1185">Reference proteome</keyword>
<dbReference type="RefSeq" id="WP_143783392.1">
    <property type="nucleotide sequence ID" value="NZ_CP041616.1"/>
</dbReference>
<dbReference type="Pfam" id="PF02597">
    <property type="entry name" value="ThiS"/>
    <property type="match status" value="1"/>
</dbReference>